<reference evidence="2 3" key="1">
    <citation type="journal article" date="2015" name="Front. Microbiol.">
        <title>Genome sequence of the plant growth promoting endophytic yeast Rhodotorula graminis WP1.</title>
        <authorList>
            <person name="Firrincieli A."/>
            <person name="Otillar R."/>
            <person name="Salamov A."/>
            <person name="Schmutz J."/>
            <person name="Khan Z."/>
            <person name="Redman R.S."/>
            <person name="Fleck N.D."/>
            <person name="Lindquist E."/>
            <person name="Grigoriev I.V."/>
            <person name="Doty S.L."/>
        </authorList>
    </citation>
    <scope>NUCLEOTIDE SEQUENCE [LARGE SCALE GENOMIC DNA]</scope>
    <source>
        <strain evidence="2 3">WP1</strain>
    </source>
</reference>
<protein>
    <submittedName>
        <fullName evidence="2">Uncharacterized protein</fullName>
    </submittedName>
</protein>
<feature type="region of interest" description="Disordered" evidence="1">
    <location>
        <begin position="54"/>
        <end position="74"/>
    </location>
</feature>
<dbReference type="RefSeq" id="XP_018268874.1">
    <property type="nucleotide sequence ID" value="XM_018417880.1"/>
</dbReference>
<dbReference type="AlphaFoldDB" id="A0A0P9FB04"/>
<feature type="region of interest" description="Disordered" evidence="1">
    <location>
        <begin position="1"/>
        <end position="24"/>
    </location>
</feature>
<keyword evidence="3" id="KW-1185">Reference proteome</keyword>
<gene>
    <name evidence="2" type="ORF">RHOBADRAFT_55503</name>
</gene>
<dbReference type="OrthoDB" id="2534744at2759"/>
<proteinExistence type="predicted"/>
<sequence length="252" mass="27969">MPAQASTSAPAALRTIDDTEEEIPPLAFDTEDELRAVLERWRADLVRRVDERCGASAGGKGKGKGKAAQGQMTAQDKQRVEELVMKQFYRKVESIISSNCTIAGLPVAEYERKKKRGELGKTQPFNDELHQRVLKYQNDLFDAREVNARERVDAPSRTAEYVQGVVELDKEYLGKLEDARAPVPDELSLPKVRPRKSLGVAAAPQEAPTPAQAQQYFEEGRQTLDRLLEEVPRLATAADEARQVALDAAALE</sequence>
<dbReference type="GeneID" id="28978328"/>
<evidence type="ECO:0000256" key="1">
    <source>
        <dbReference type="SAM" id="MobiDB-lite"/>
    </source>
</evidence>
<dbReference type="Proteomes" id="UP000053890">
    <property type="component" value="Unassembled WGS sequence"/>
</dbReference>
<organism evidence="2 3">
    <name type="scientific">Rhodotorula graminis (strain WP1)</name>
    <dbReference type="NCBI Taxonomy" id="578459"/>
    <lineage>
        <taxon>Eukaryota</taxon>
        <taxon>Fungi</taxon>
        <taxon>Dikarya</taxon>
        <taxon>Basidiomycota</taxon>
        <taxon>Pucciniomycotina</taxon>
        <taxon>Microbotryomycetes</taxon>
        <taxon>Sporidiobolales</taxon>
        <taxon>Sporidiobolaceae</taxon>
        <taxon>Rhodotorula</taxon>
    </lineage>
</organism>
<evidence type="ECO:0000313" key="2">
    <source>
        <dbReference type="EMBL" id="KPV72825.1"/>
    </source>
</evidence>
<accession>A0A0P9FB04</accession>
<name>A0A0P9FB04_RHOGW</name>
<evidence type="ECO:0000313" key="3">
    <source>
        <dbReference type="Proteomes" id="UP000053890"/>
    </source>
</evidence>
<dbReference type="EMBL" id="KQ474085">
    <property type="protein sequence ID" value="KPV72825.1"/>
    <property type="molecule type" value="Genomic_DNA"/>
</dbReference>
<dbReference type="OMA" id="FDAREQN"/>